<keyword evidence="8 16" id="KW-0560">Oxidoreductase</keyword>
<comment type="catalytic activity">
    <reaction evidence="1">
        <text>chorismate = prephenate</text>
        <dbReference type="Rhea" id="RHEA:13897"/>
        <dbReference type="ChEBI" id="CHEBI:29748"/>
        <dbReference type="ChEBI" id="CHEBI:29934"/>
        <dbReference type="EC" id="5.4.99.5"/>
    </reaction>
</comment>
<dbReference type="PANTHER" id="PTHR21363">
    <property type="entry name" value="PREPHENATE DEHYDROGENASE"/>
    <property type="match status" value="1"/>
</dbReference>
<reference evidence="19 20" key="1">
    <citation type="submission" date="2017-08" db="EMBL/GenBank/DDBJ databases">
        <title>Draft genome sequence of pheromone producing symbiont Morganella morganii, of the female New Zealand grass grub Costelytra giveni.</title>
        <authorList>
            <person name="Laugraud A."/>
            <person name="Young S.D."/>
            <person name="Hurst M.H."/>
        </authorList>
    </citation>
    <scope>NUCLEOTIDE SEQUENCE [LARGE SCALE GENOMIC DNA]</scope>
    <source>
        <strain evidence="19 20">MMsCG</strain>
    </source>
</reference>
<dbReference type="Proteomes" id="UP000286908">
    <property type="component" value="Unassembled WGS sequence"/>
</dbReference>
<dbReference type="Pfam" id="PF02153">
    <property type="entry name" value="PDH_N"/>
    <property type="match status" value="1"/>
</dbReference>
<dbReference type="EMBL" id="NRQY01000001">
    <property type="protein sequence ID" value="RUT66448.1"/>
    <property type="molecule type" value="Genomic_DNA"/>
</dbReference>
<evidence type="ECO:0000256" key="2">
    <source>
        <dbReference type="ARBA" id="ARBA00004496"/>
    </source>
</evidence>
<dbReference type="InterPro" id="IPR046826">
    <property type="entry name" value="PDH_N"/>
</dbReference>
<organism evidence="19 20">
    <name type="scientific">Morganella morganii</name>
    <name type="common">Proteus morganii</name>
    <dbReference type="NCBI Taxonomy" id="582"/>
    <lineage>
        <taxon>Bacteria</taxon>
        <taxon>Pseudomonadati</taxon>
        <taxon>Pseudomonadota</taxon>
        <taxon>Gammaproteobacteria</taxon>
        <taxon>Enterobacterales</taxon>
        <taxon>Morganellaceae</taxon>
        <taxon>Morganella</taxon>
    </lineage>
</organism>
<evidence type="ECO:0000256" key="6">
    <source>
        <dbReference type="ARBA" id="ARBA00022498"/>
    </source>
</evidence>
<keyword evidence="6 16" id="KW-0827">Tyrosine biosynthesis</keyword>
<dbReference type="NCBIfam" id="TIGR01799">
    <property type="entry name" value="CM_T"/>
    <property type="match status" value="1"/>
</dbReference>
<comment type="pathway">
    <text evidence="3 16">Metabolic intermediate biosynthesis; prephenate biosynthesis; prephenate from chorismate: step 1/1.</text>
</comment>
<evidence type="ECO:0000256" key="8">
    <source>
        <dbReference type="ARBA" id="ARBA00023002"/>
    </source>
</evidence>
<evidence type="ECO:0000259" key="18">
    <source>
        <dbReference type="PROSITE" id="PS51176"/>
    </source>
</evidence>
<dbReference type="AlphaFoldDB" id="A0A433ZWC9"/>
<dbReference type="Gene3D" id="3.40.50.720">
    <property type="entry name" value="NAD(P)-binding Rossmann-like Domain"/>
    <property type="match status" value="1"/>
</dbReference>
<dbReference type="SUPFAM" id="SSF48600">
    <property type="entry name" value="Chorismate mutase II"/>
    <property type="match status" value="1"/>
</dbReference>
<accession>A0A433ZWC9</accession>
<dbReference type="InterPro" id="IPR046825">
    <property type="entry name" value="PDH_C"/>
</dbReference>
<dbReference type="FunFam" id="3.40.50.720:FF:000170">
    <property type="entry name" value="T-protein"/>
    <property type="match status" value="1"/>
</dbReference>
<dbReference type="GO" id="GO:0008977">
    <property type="term" value="F:prephenate dehydrogenase (NAD+) activity"/>
    <property type="evidence" value="ECO:0007669"/>
    <property type="project" value="UniProtKB-EC"/>
</dbReference>
<keyword evidence="11 16" id="KW-0413">Isomerase</keyword>
<dbReference type="InterPro" id="IPR050812">
    <property type="entry name" value="Preph/Arog_dehydrog"/>
</dbReference>
<dbReference type="PANTHER" id="PTHR21363:SF0">
    <property type="entry name" value="PREPHENATE DEHYDROGENASE [NADP(+)]"/>
    <property type="match status" value="1"/>
</dbReference>
<proteinExistence type="inferred from homology"/>
<evidence type="ECO:0000256" key="10">
    <source>
        <dbReference type="ARBA" id="ARBA00023141"/>
    </source>
</evidence>
<comment type="catalytic activity">
    <reaction evidence="13">
        <text>prephenate + NAD(+) = 3-(4-hydroxyphenyl)pyruvate + CO2 + NADH</text>
        <dbReference type="Rhea" id="RHEA:13869"/>
        <dbReference type="ChEBI" id="CHEBI:16526"/>
        <dbReference type="ChEBI" id="CHEBI:29934"/>
        <dbReference type="ChEBI" id="CHEBI:36242"/>
        <dbReference type="ChEBI" id="CHEBI:57540"/>
        <dbReference type="ChEBI" id="CHEBI:57945"/>
        <dbReference type="EC" id="1.3.1.12"/>
    </reaction>
</comment>
<evidence type="ECO:0000256" key="4">
    <source>
        <dbReference type="ARBA" id="ARBA00005067"/>
    </source>
</evidence>
<dbReference type="GO" id="GO:0070403">
    <property type="term" value="F:NAD+ binding"/>
    <property type="evidence" value="ECO:0007669"/>
    <property type="project" value="InterPro"/>
</dbReference>
<comment type="subcellular location">
    <subcellularLocation>
        <location evidence="2 16">Cytoplasm</location>
    </subcellularLocation>
</comment>
<dbReference type="InterPro" id="IPR002701">
    <property type="entry name" value="CM_II_prokaryot"/>
</dbReference>
<dbReference type="SUPFAM" id="SSF48179">
    <property type="entry name" value="6-phosphogluconate dehydrogenase C-terminal domain-like"/>
    <property type="match status" value="1"/>
</dbReference>
<dbReference type="InterPro" id="IPR036263">
    <property type="entry name" value="Chorismate_II_sf"/>
</dbReference>
<dbReference type="InterPro" id="IPR011277">
    <property type="entry name" value="CM_T"/>
</dbReference>
<evidence type="ECO:0000313" key="20">
    <source>
        <dbReference type="Proteomes" id="UP000286908"/>
    </source>
</evidence>
<evidence type="ECO:0000256" key="11">
    <source>
        <dbReference type="ARBA" id="ARBA00023235"/>
    </source>
</evidence>
<evidence type="ECO:0000256" key="15">
    <source>
        <dbReference type="ARBA" id="ARBA00074179"/>
    </source>
</evidence>
<dbReference type="UniPathway" id="UPA00120">
    <property type="reaction ID" value="UER00203"/>
</dbReference>
<dbReference type="PROSITE" id="PS51168">
    <property type="entry name" value="CHORISMATE_MUT_2"/>
    <property type="match status" value="1"/>
</dbReference>
<evidence type="ECO:0000256" key="14">
    <source>
        <dbReference type="ARBA" id="ARBA00061334"/>
    </source>
</evidence>
<keyword evidence="9 16" id="KW-0520">NAD</keyword>
<dbReference type="InterPro" id="IPR003099">
    <property type="entry name" value="Prephen_DH"/>
</dbReference>
<dbReference type="Pfam" id="PF01817">
    <property type="entry name" value="CM_2"/>
    <property type="match status" value="1"/>
</dbReference>
<dbReference type="PROSITE" id="PS51176">
    <property type="entry name" value="PDH_ADH"/>
    <property type="match status" value="1"/>
</dbReference>
<dbReference type="SMART" id="SM00830">
    <property type="entry name" value="CM_2"/>
    <property type="match status" value="1"/>
</dbReference>
<dbReference type="GO" id="GO:0006571">
    <property type="term" value="P:tyrosine biosynthetic process"/>
    <property type="evidence" value="ECO:0007669"/>
    <property type="project" value="UniProtKB-UniPathway"/>
</dbReference>
<gene>
    <name evidence="19" type="primary">tyrA</name>
    <name evidence="19" type="ORF">CKG00_08600</name>
</gene>
<evidence type="ECO:0000256" key="1">
    <source>
        <dbReference type="ARBA" id="ARBA00000824"/>
    </source>
</evidence>
<evidence type="ECO:0000256" key="3">
    <source>
        <dbReference type="ARBA" id="ARBA00004817"/>
    </source>
</evidence>
<dbReference type="GO" id="GO:0046417">
    <property type="term" value="P:chorismate metabolic process"/>
    <property type="evidence" value="ECO:0007669"/>
    <property type="project" value="InterPro"/>
</dbReference>
<keyword evidence="12" id="KW-0511">Multifunctional enzyme</keyword>
<evidence type="ECO:0000256" key="7">
    <source>
        <dbReference type="ARBA" id="ARBA00022605"/>
    </source>
</evidence>
<protein>
    <recommendedName>
        <fullName evidence="15 16">T-protein</fullName>
    </recommendedName>
</protein>
<dbReference type="NCBIfam" id="NF008400">
    <property type="entry name" value="PRK11199.1"/>
    <property type="match status" value="1"/>
</dbReference>
<evidence type="ECO:0000259" key="17">
    <source>
        <dbReference type="PROSITE" id="PS51168"/>
    </source>
</evidence>
<dbReference type="OrthoDB" id="6198144at2"/>
<dbReference type="FunFam" id="1.10.3660.10:FF:000001">
    <property type="entry name" value="T-protein"/>
    <property type="match status" value="1"/>
</dbReference>
<dbReference type="InterPro" id="IPR008244">
    <property type="entry name" value="Chor_mut/prephenate_DH_T"/>
</dbReference>
<dbReference type="PIRSF" id="PIRSF001499">
    <property type="entry name" value="Chor_mut_pdh_Tpr"/>
    <property type="match status" value="1"/>
</dbReference>
<feature type="domain" description="Chorismate mutase" evidence="17">
    <location>
        <begin position="1"/>
        <end position="90"/>
    </location>
</feature>
<dbReference type="UniPathway" id="UPA00122">
    <property type="reaction ID" value="UER00961"/>
</dbReference>
<evidence type="ECO:0000256" key="13">
    <source>
        <dbReference type="ARBA" id="ARBA00049260"/>
    </source>
</evidence>
<evidence type="ECO:0000256" key="12">
    <source>
        <dbReference type="ARBA" id="ARBA00023268"/>
    </source>
</evidence>
<evidence type="ECO:0000256" key="9">
    <source>
        <dbReference type="ARBA" id="ARBA00023027"/>
    </source>
</evidence>
<evidence type="ECO:0000256" key="16">
    <source>
        <dbReference type="PIRNR" id="PIRNR001499"/>
    </source>
</evidence>
<keyword evidence="5 16" id="KW-0963">Cytoplasm</keyword>
<keyword evidence="10 16" id="KW-0057">Aromatic amino acid biosynthesis</keyword>
<comment type="caution">
    <text evidence="19">The sequence shown here is derived from an EMBL/GenBank/DDBJ whole genome shotgun (WGS) entry which is preliminary data.</text>
</comment>
<feature type="domain" description="Prephenate/arogenate dehydrogenase" evidence="18">
    <location>
        <begin position="99"/>
        <end position="361"/>
    </location>
</feature>
<dbReference type="Gene3D" id="1.20.59.10">
    <property type="entry name" value="Chorismate mutase"/>
    <property type="match status" value="1"/>
</dbReference>
<comment type="similarity">
    <text evidence="14">In the C-terminal section; belongs to the prephenate/arogenate dehydrogenase family.</text>
</comment>
<dbReference type="Gene3D" id="1.10.3660.10">
    <property type="entry name" value="6-phosphogluconate dehydrogenase C-terminal like domain"/>
    <property type="match status" value="1"/>
</dbReference>
<dbReference type="Pfam" id="PF20463">
    <property type="entry name" value="PDH_C"/>
    <property type="match status" value="1"/>
</dbReference>
<dbReference type="SUPFAM" id="SSF51735">
    <property type="entry name" value="NAD(P)-binding Rossmann-fold domains"/>
    <property type="match status" value="1"/>
</dbReference>
<dbReference type="InterPro" id="IPR036979">
    <property type="entry name" value="CM_dom_sf"/>
</dbReference>
<dbReference type="GO" id="GO:0004106">
    <property type="term" value="F:chorismate mutase activity"/>
    <property type="evidence" value="ECO:0007669"/>
    <property type="project" value="UniProtKB-EC"/>
</dbReference>
<name>A0A433ZWC9_MORMO</name>
<dbReference type="GO" id="GO:0005737">
    <property type="term" value="C:cytoplasm"/>
    <property type="evidence" value="ECO:0007669"/>
    <property type="project" value="UniProtKB-SubCell"/>
</dbReference>
<evidence type="ECO:0000313" key="19">
    <source>
        <dbReference type="EMBL" id="RUT66448.1"/>
    </source>
</evidence>
<dbReference type="InterPro" id="IPR036291">
    <property type="entry name" value="NAD(P)-bd_dom_sf"/>
</dbReference>
<dbReference type="GO" id="GO:0004665">
    <property type="term" value="F:prephenate dehydrogenase (NADP+) activity"/>
    <property type="evidence" value="ECO:0007669"/>
    <property type="project" value="InterPro"/>
</dbReference>
<dbReference type="FunFam" id="1.20.59.10:FF:000001">
    <property type="entry name" value="T-protein"/>
    <property type="match status" value="1"/>
</dbReference>
<dbReference type="InterPro" id="IPR008927">
    <property type="entry name" value="6-PGluconate_DH-like_C_sf"/>
</dbReference>
<keyword evidence="7 16" id="KW-0028">Amino-acid biosynthesis</keyword>
<comment type="pathway">
    <text evidence="4 16">Amino-acid biosynthesis; L-tyrosine biosynthesis; (4-hydroxyphenyl)pyruvate from prephenate (NAD(+) route): step 1/1.</text>
</comment>
<evidence type="ECO:0000256" key="5">
    <source>
        <dbReference type="ARBA" id="ARBA00022490"/>
    </source>
</evidence>
<sequence>MSGALTHLRDQIDEVDKSLLLLLAKRLQLVAEVGEVKSQHGLPVYAPDREAAMLASRRQEAESLGVPPDLIEDVLRRIMRESYSRENDKGFKKLNEQARPIVIAGGDGKMGQLFRRMLELSGYTVRILDSGDWADAPELLADAGMVIVSVPIHLTEQVIKQLPPLPEDCILADLASVKAGPLQAMLAVHNGPVLGLHPMFGPDVGSFAKQVVAFCDGRFPEQYQWFLEQITVWGAHLQGIKAQEHDRNMRYIQALRHFTTFAYGRYLAKENVDLAQLLSLSSPIYRLELVMIGRLFAQDPQLYADIIMASEDNLDVIEDYHREFGEAMALLESRDKAEFITQFSAVSDWFGEHAQRFMKESQGLLQQASDSRR</sequence>